<keyword evidence="3" id="KW-1185">Reference proteome</keyword>
<gene>
    <name evidence="2" type="ORF">QCA50_000209</name>
</gene>
<name>A0AAW0GQA0_9APHY</name>
<feature type="region of interest" description="Disordered" evidence="1">
    <location>
        <begin position="31"/>
        <end position="69"/>
    </location>
</feature>
<evidence type="ECO:0000313" key="3">
    <source>
        <dbReference type="Proteomes" id="UP001385951"/>
    </source>
</evidence>
<feature type="compositionally biased region" description="Acidic residues" evidence="1">
    <location>
        <begin position="47"/>
        <end position="69"/>
    </location>
</feature>
<reference evidence="2 3" key="1">
    <citation type="submission" date="2022-09" db="EMBL/GenBank/DDBJ databases">
        <authorList>
            <person name="Palmer J.M."/>
        </authorList>
    </citation>
    <scope>NUCLEOTIDE SEQUENCE [LARGE SCALE GENOMIC DNA]</scope>
    <source>
        <strain evidence="2 3">DSM 7382</strain>
    </source>
</reference>
<feature type="region of interest" description="Disordered" evidence="1">
    <location>
        <begin position="182"/>
        <end position="207"/>
    </location>
</feature>
<dbReference type="Proteomes" id="UP001385951">
    <property type="component" value="Unassembled WGS sequence"/>
</dbReference>
<comment type="caution">
    <text evidence="2">The sequence shown here is derived from an EMBL/GenBank/DDBJ whole genome shotgun (WGS) entry which is preliminary data.</text>
</comment>
<evidence type="ECO:0000313" key="2">
    <source>
        <dbReference type="EMBL" id="KAK7695573.1"/>
    </source>
</evidence>
<sequence>MENRKRPTSMFEGEPTTNVVLFASERRGLVDEPDPLSSVVVSPFEPLSDDDDDSDTDDSDLDDSEAEDNDGVIVGCANCSDCVTKRRVRRRNYKARKYVYGQGTVALANPGEDIPQYSEPGPSSYPKCDQPSYSMPIGQGPYQPWPLPIGQERPIRNSFQGQNRTTSNVVKPTTHVIHGPMDEEKTADEVDPPLSPPRLTGTELDPRQINGFDTLTSGHGAVAMNLKTMENIGGH</sequence>
<evidence type="ECO:0000256" key="1">
    <source>
        <dbReference type="SAM" id="MobiDB-lite"/>
    </source>
</evidence>
<organism evidence="2 3">
    <name type="scientific">Cerrena zonata</name>
    <dbReference type="NCBI Taxonomy" id="2478898"/>
    <lineage>
        <taxon>Eukaryota</taxon>
        <taxon>Fungi</taxon>
        <taxon>Dikarya</taxon>
        <taxon>Basidiomycota</taxon>
        <taxon>Agaricomycotina</taxon>
        <taxon>Agaricomycetes</taxon>
        <taxon>Polyporales</taxon>
        <taxon>Cerrenaceae</taxon>
        <taxon>Cerrena</taxon>
    </lineage>
</organism>
<dbReference type="EMBL" id="JASBNA010000001">
    <property type="protein sequence ID" value="KAK7695573.1"/>
    <property type="molecule type" value="Genomic_DNA"/>
</dbReference>
<dbReference type="AlphaFoldDB" id="A0AAW0GQA0"/>
<accession>A0AAW0GQA0</accession>
<proteinExistence type="predicted"/>
<protein>
    <submittedName>
        <fullName evidence="2">Uncharacterized protein</fullName>
    </submittedName>
</protein>